<gene>
    <name evidence="1" type="ORF">BDK88_2966</name>
</gene>
<protein>
    <submittedName>
        <fullName evidence="1">Uncharacterized protein</fullName>
    </submittedName>
</protein>
<dbReference type="EMBL" id="SHMP01000005">
    <property type="protein sequence ID" value="RZV08888.1"/>
    <property type="molecule type" value="Genomic_DNA"/>
</dbReference>
<dbReference type="AlphaFoldDB" id="A0A482YEV3"/>
<proteinExistence type="predicted"/>
<organism evidence="1 2">
    <name type="scientific">Natrinema hispanicum</name>
    <dbReference type="NCBI Taxonomy" id="392421"/>
    <lineage>
        <taxon>Archaea</taxon>
        <taxon>Methanobacteriati</taxon>
        <taxon>Methanobacteriota</taxon>
        <taxon>Stenosarchaea group</taxon>
        <taxon>Halobacteria</taxon>
        <taxon>Halobacteriales</taxon>
        <taxon>Natrialbaceae</taxon>
        <taxon>Natrinema</taxon>
    </lineage>
</organism>
<comment type="caution">
    <text evidence="1">The sequence shown here is derived from an EMBL/GenBank/DDBJ whole genome shotgun (WGS) entry which is preliminary data.</text>
</comment>
<reference evidence="1 2" key="1">
    <citation type="submission" date="2019-02" db="EMBL/GenBank/DDBJ databases">
        <title>Genomic Encyclopedia of Archaeal and Bacterial Type Strains, Phase II (KMG-II): from individual species to whole genera.</title>
        <authorList>
            <person name="Goeker M."/>
        </authorList>
    </citation>
    <scope>NUCLEOTIDE SEQUENCE [LARGE SCALE GENOMIC DNA]</scope>
    <source>
        <strain evidence="1 2">DSM 18328</strain>
    </source>
</reference>
<evidence type="ECO:0000313" key="1">
    <source>
        <dbReference type="EMBL" id="RZV08888.1"/>
    </source>
</evidence>
<evidence type="ECO:0000313" key="2">
    <source>
        <dbReference type="Proteomes" id="UP000291097"/>
    </source>
</evidence>
<accession>A0A482YEV3</accession>
<sequence length="201" mass="22738">MQLETRIGNRAAEGGFSLLVPITINNKRVTLLSYECSTEPMVGRSSGHYSRRPRVGPDSIVTEYCADRTGQHVRRSLRSVRAESHGNPDRIGIVSVAVDDLFASSRDVWPREMRDHYTSASVLRSRIRPLCVCRRIQHGFTTDRDDGKVTNPEINTSYFVSWWFRVDSGSTDELKLPLIVRVDSYRSNRGQSASDQYTSPS</sequence>
<dbReference type="Proteomes" id="UP000291097">
    <property type="component" value="Unassembled WGS sequence"/>
</dbReference>
<name>A0A482YEV3_9EURY</name>